<dbReference type="KEGG" id="mtw:CQW49_16550"/>
<dbReference type="Gene3D" id="1.20.1050.10">
    <property type="match status" value="1"/>
</dbReference>
<dbReference type="InterPro" id="IPR040079">
    <property type="entry name" value="Glutathione_S-Trfase"/>
</dbReference>
<feature type="domain" description="GST C-terminal" evidence="3">
    <location>
        <begin position="88"/>
        <end position="230"/>
    </location>
</feature>
<dbReference type="SFLD" id="SFLDG00358">
    <property type="entry name" value="Main_(cytGST)"/>
    <property type="match status" value="1"/>
</dbReference>
<keyword evidence="4" id="KW-0808">Transferase</keyword>
<dbReference type="Proteomes" id="UP000230709">
    <property type="component" value="Chromosome"/>
</dbReference>
<dbReference type="InterPro" id="IPR010987">
    <property type="entry name" value="Glutathione-S-Trfase_C-like"/>
</dbReference>
<dbReference type="Pfam" id="PF00043">
    <property type="entry name" value="GST_C"/>
    <property type="match status" value="1"/>
</dbReference>
<proteinExistence type="predicted"/>
<keyword evidence="5" id="KW-1185">Reference proteome</keyword>
<evidence type="ECO:0000313" key="4">
    <source>
        <dbReference type="EMBL" id="ATQ70437.1"/>
    </source>
</evidence>
<evidence type="ECO:0000259" key="2">
    <source>
        <dbReference type="PROSITE" id="PS50404"/>
    </source>
</evidence>
<reference evidence="5" key="1">
    <citation type="submission" date="2017-10" db="EMBL/GenBank/DDBJ databases">
        <title>Completed PacBio SMRT sequence of Methylosinus trichosporium OB3b reveals presence of a third large plasmid.</title>
        <authorList>
            <person name="Charles T.C."/>
            <person name="Lynch M.D.J."/>
            <person name="Heil J.R."/>
            <person name="Cheng J."/>
        </authorList>
    </citation>
    <scope>NUCLEOTIDE SEQUENCE [LARGE SCALE GENOMIC DNA]</scope>
    <source>
        <strain evidence="5">OB3b</strain>
    </source>
</reference>
<dbReference type="Gene3D" id="3.40.30.10">
    <property type="entry name" value="Glutaredoxin"/>
    <property type="match status" value="1"/>
</dbReference>
<dbReference type="PANTHER" id="PTHR43969">
    <property type="entry name" value="GLUTATHIONE S TRANSFERASE D10, ISOFORM A-RELATED"/>
    <property type="match status" value="1"/>
</dbReference>
<dbReference type="AlphaFoldDB" id="A0A2D2D5Z8"/>
<dbReference type="PROSITE" id="PS50404">
    <property type="entry name" value="GST_NTER"/>
    <property type="match status" value="1"/>
</dbReference>
<dbReference type="SUPFAM" id="SSF47616">
    <property type="entry name" value="GST C-terminal domain-like"/>
    <property type="match status" value="1"/>
</dbReference>
<dbReference type="PROSITE" id="PS50405">
    <property type="entry name" value="GST_CTER"/>
    <property type="match status" value="1"/>
</dbReference>
<dbReference type="SUPFAM" id="SSF52833">
    <property type="entry name" value="Thioredoxin-like"/>
    <property type="match status" value="1"/>
</dbReference>
<name>A0A2D2D5Z8_METT3</name>
<protein>
    <submittedName>
        <fullName evidence="4">Glutathione S-transferase family protein</fullName>
    </submittedName>
</protein>
<dbReference type="InterPro" id="IPR036282">
    <property type="entry name" value="Glutathione-S-Trfase_C_sf"/>
</dbReference>
<dbReference type="PROSITE" id="PS51354">
    <property type="entry name" value="GLUTAREDOXIN_2"/>
    <property type="match status" value="1"/>
</dbReference>
<organism evidence="4 5">
    <name type="scientific">Methylosinus trichosporium (strain ATCC 35070 / NCIMB 11131 / UNIQEM 75 / OB3b)</name>
    <dbReference type="NCBI Taxonomy" id="595536"/>
    <lineage>
        <taxon>Bacteria</taxon>
        <taxon>Pseudomonadati</taxon>
        <taxon>Pseudomonadota</taxon>
        <taxon>Alphaproteobacteria</taxon>
        <taxon>Hyphomicrobiales</taxon>
        <taxon>Methylocystaceae</taxon>
        <taxon>Methylosinus</taxon>
    </lineage>
</organism>
<dbReference type="SFLD" id="SFLDS00019">
    <property type="entry name" value="Glutathione_Transferase_(cytos"/>
    <property type="match status" value="1"/>
</dbReference>
<dbReference type="Pfam" id="PF13417">
    <property type="entry name" value="GST_N_3"/>
    <property type="match status" value="1"/>
</dbReference>
<dbReference type="PANTHER" id="PTHR43969:SF9">
    <property type="entry name" value="GLUTATHIONE S TRANSFERASE D10, ISOFORM A-RELATED"/>
    <property type="match status" value="1"/>
</dbReference>
<dbReference type="InterPro" id="IPR004046">
    <property type="entry name" value="GST_C"/>
</dbReference>
<dbReference type="CDD" id="cd00570">
    <property type="entry name" value="GST_N_family"/>
    <property type="match status" value="1"/>
</dbReference>
<evidence type="ECO:0000313" key="5">
    <source>
        <dbReference type="Proteomes" id="UP000230709"/>
    </source>
</evidence>
<comment type="subunit">
    <text evidence="1">Homodimer.</text>
</comment>
<evidence type="ECO:0000256" key="1">
    <source>
        <dbReference type="ARBA" id="ARBA00011738"/>
    </source>
</evidence>
<dbReference type="RefSeq" id="WP_024749575.1">
    <property type="nucleotide sequence ID" value="NZ_ADVE02000001.1"/>
</dbReference>
<dbReference type="EMBL" id="CP023737">
    <property type="protein sequence ID" value="ATQ70437.1"/>
    <property type="molecule type" value="Genomic_DNA"/>
</dbReference>
<evidence type="ECO:0000259" key="3">
    <source>
        <dbReference type="PROSITE" id="PS50405"/>
    </source>
</evidence>
<dbReference type="CDD" id="cd00299">
    <property type="entry name" value="GST_C_family"/>
    <property type="match status" value="1"/>
</dbReference>
<dbReference type="InterPro" id="IPR036249">
    <property type="entry name" value="Thioredoxin-like_sf"/>
</dbReference>
<dbReference type="GO" id="GO:0006749">
    <property type="term" value="P:glutathione metabolic process"/>
    <property type="evidence" value="ECO:0007669"/>
    <property type="project" value="TreeGrafter"/>
</dbReference>
<dbReference type="STRING" id="595536.GCA_000178815_01872"/>
<feature type="domain" description="GST N-terminal" evidence="2">
    <location>
        <begin position="1"/>
        <end position="79"/>
    </location>
</feature>
<sequence>MATLYHHPLCPHSRFVRLILAEHAIETTLIEERAAERRREFLALDPAGRTPVLVDDDGTVVSGAMVIAEYLEETADPELNRLRLLPQTPRERAETRRLTEWFNLKFYEEVTNWLVTEKVYKRFLAPEIGGGAPDMDLLRVARANIRPHMRYIGYLTGARNWLAGETLSLADFAAAAHLSCADYLGDVPWDEYETVKHWYQRIKSRPAFRPLLSDRAVGTTPAACYADLDF</sequence>
<accession>A0A2D2D5Z8</accession>
<dbReference type="InterPro" id="IPR004045">
    <property type="entry name" value="Glutathione_S-Trfase_N"/>
</dbReference>
<gene>
    <name evidence="4" type="ORF">CQW49_16550</name>
</gene>
<dbReference type="GO" id="GO:0004364">
    <property type="term" value="F:glutathione transferase activity"/>
    <property type="evidence" value="ECO:0007669"/>
    <property type="project" value="TreeGrafter"/>
</dbReference>